<dbReference type="PANTHER" id="PTHR31993">
    <property type="entry name" value="UBA-LIKE DOMAIN-CONTAINING PROTEIN 2"/>
    <property type="match status" value="1"/>
</dbReference>
<dbReference type="OMA" id="WMELEEI"/>
<evidence type="ECO:0000256" key="1">
    <source>
        <dbReference type="ARBA" id="ARBA00006090"/>
    </source>
</evidence>
<dbReference type="EnsemblMetazoa" id="tetur05g05800.1">
    <property type="protein sequence ID" value="tetur05g05800.1"/>
    <property type="gene ID" value="tetur05g05800"/>
</dbReference>
<dbReference type="Pfam" id="PF22566">
    <property type="entry name" value="UBA_8"/>
    <property type="match status" value="1"/>
</dbReference>
<dbReference type="InterPro" id="IPR054109">
    <property type="entry name" value="UBA_8"/>
</dbReference>
<comment type="similarity">
    <text evidence="1">Belongs to the UBALD family.</text>
</comment>
<proteinExistence type="inferred from homology"/>
<dbReference type="Proteomes" id="UP000015104">
    <property type="component" value="Unassembled WGS sequence"/>
</dbReference>
<organism evidence="3 4">
    <name type="scientific">Tetranychus urticae</name>
    <name type="common">Two-spotted spider mite</name>
    <dbReference type="NCBI Taxonomy" id="32264"/>
    <lineage>
        <taxon>Eukaryota</taxon>
        <taxon>Metazoa</taxon>
        <taxon>Ecdysozoa</taxon>
        <taxon>Arthropoda</taxon>
        <taxon>Chelicerata</taxon>
        <taxon>Arachnida</taxon>
        <taxon>Acari</taxon>
        <taxon>Acariformes</taxon>
        <taxon>Trombidiformes</taxon>
        <taxon>Prostigmata</taxon>
        <taxon>Eleutherengona</taxon>
        <taxon>Raphignathae</taxon>
        <taxon>Tetranychoidea</taxon>
        <taxon>Tetranychidae</taxon>
        <taxon>Tetranychus</taxon>
    </lineage>
</organism>
<name>T1K5C7_TETUR</name>
<dbReference type="InterPro" id="IPR039310">
    <property type="entry name" value="UBALD1/2"/>
</dbReference>
<dbReference type="Gene3D" id="1.10.8.10">
    <property type="entry name" value="DNA helicase RuvA subunit, C-terminal domain"/>
    <property type="match status" value="1"/>
</dbReference>
<gene>
    <name evidence="3" type="primary">107360581</name>
</gene>
<keyword evidence="4" id="KW-1185">Reference proteome</keyword>
<dbReference type="PROSITE" id="PS51257">
    <property type="entry name" value="PROKAR_LIPOPROTEIN"/>
    <property type="match status" value="1"/>
</dbReference>
<dbReference type="InterPro" id="IPR009060">
    <property type="entry name" value="UBA-like_sf"/>
</dbReference>
<dbReference type="KEGG" id="tut:107360581"/>
<dbReference type="SUPFAM" id="SSF46934">
    <property type="entry name" value="UBA-like"/>
    <property type="match status" value="1"/>
</dbReference>
<dbReference type="OrthoDB" id="6093553at2759"/>
<evidence type="ECO:0000313" key="3">
    <source>
        <dbReference type="EnsemblMetazoa" id="tetur05g05800.1"/>
    </source>
</evidence>
<evidence type="ECO:0000313" key="4">
    <source>
        <dbReference type="Proteomes" id="UP000015104"/>
    </source>
</evidence>
<sequence length="180" mass="20557">MDTLREQVMINQFVLVAGCSHDQAKQLLNNNNWQFQQALSVFFQETPIPGFHQNGRFNPLSTPANTPATPPNFPETLLAFSKLSTSSEVGKNNNSINVNSSLNNDNNITVTTNNNNNNNNNHHQYHSHHHGIAIPQHQYSHHHLHRHVNHTNSFNTSDSIVQHQPQHLPWMELEEIQTKE</sequence>
<accession>T1K5C7</accession>
<reference evidence="3" key="2">
    <citation type="submission" date="2015-06" db="UniProtKB">
        <authorList>
            <consortium name="EnsemblMetazoa"/>
        </authorList>
    </citation>
    <scope>IDENTIFICATION</scope>
</reference>
<reference evidence="4" key="1">
    <citation type="submission" date="2011-08" db="EMBL/GenBank/DDBJ databases">
        <authorList>
            <person name="Rombauts S."/>
        </authorList>
    </citation>
    <scope>NUCLEOTIDE SEQUENCE</scope>
    <source>
        <strain evidence="4">London</strain>
    </source>
</reference>
<dbReference type="AlphaFoldDB" id="T1K5C7"/>
<dbReference type="EMBL" id="CAEY01001585">
    <property type="status" value="NOT_ANNOTATED_CDS"/>
    <property type="molecule type" value="Genomic_DNA"/>
</dbReference>
<dbReference type="PANTHER" id="PTHR31993:SF4">
    <property type="entry name" value="UBA-LIKE DOMAIN-CONTAINING PROTEIN"/>
    <property type="match status" value="1"/>
</dbReference>
<protein>
    <recommendedName>
        <fullName evidence="2">UBA-like domain-containing protein</fullName>
    </recommendedName>
</protein>
<evidence type="ECO:0000259" key="2">
    <source>
        <dbReference type="Pfam" id="PF22566"/>
    </source>
</evidence>
<dbReference type="eggNOG" id="ENOG502S43S">
    <property type="taxonomic scope" value="Eukaryota"/>
</dbReference>
<dbReference type="CDD" id="cd14343">
    <property type="entry name" value="UBA_F100B_like"/>
    <property type="match status" value="1"/>
</dbReference>
<feature type="domain" description="UBA-like" evidence="2">
    <location>
        <begin position="5"/>
        <end position="49"/>
    </location>
</feature>
<dbReference type="HOGENOM" id="CLU_1527144_0_0_1"/>